<proteinExistence type="predicted"/>
<comment type="caution">
    <text evidence="1">The sequence shown here is derived from an EMBL/GenBank/DDBJ whole genome shotgun (WGS) entry which is preliminary data.</text>
</comment>
<protein>
    <submittedName>
        <fullName evidence="1">Uncharacterized protein</fullName>
    </submittedName>
</protein>
<keyword evidence="2" id="KW-1185">Reference proteome</keyword>
<evidence type="ECO:0000313" key="2">
    <source>
        <dbReference type="Proteomes" id="UP001062846"/>
    </source>
</evidence>
<sequence>MDFSCGLDFDKKEASIPLTGESREMRNSGGASGDLWPNGVDGGASGDLWPNGVEFNSDFWPIEHPMEPPDEDQPVKCPIPPHSSVINEEGFSDSLRKRTEASRALNKQATVMMVASTEEPPARALRKRHCRSTTNGDHRTLTSSNPFRTLPPIRPPNPARQDLTISEILQQQLKQI</sequence>
<dbReference type="Proteomes" id="UP001062846">
    <property type="component" value="Chromosome 9"/>
</dbReference>
<gene>
    <name evidence="1" type="ORF">RHMOL_Rhmol09G0115500</name>
</gene>
<reference evidence="1" key="1">
    <citation type="submission" date="2022-02" db="EMBL/GenBank/DDBJ databases">
        <title>Plant Genome Project.</title>
        <authorList>
            <person name="Zhang R.-G."/>
        </authorList>
    </citation>
    <scope>NUCLEOTIDE SEQUENCE</scope>
    <source>
        <strain evidence="1">AT1</strain>
    </source>
</reference>
<accession>A0ACC0MC85</accession>
<evidence type="ECO:0000313" key="1">
    <source>
        <dbReference type="EMBL" id="KAI8538585.1"/>
    </source>
</evidence>
<organism evidence="1 2">
    <name type="scientific">Rhododendron molle</name>
    <name type="common">Chinese azalea</name>
    <name type="synonym">Azalea mollis</name>
    <dbReference type="NCBI Taxonomy" id="49168"/>
    <lineage>
        <taxon>Eukaryota</taxon>
        <taxon>Viridiplantae</taxon>
        <taxon>Streptophyta</taxon>
        <taxon>Embryophyta</taxon>
        <taxon>Tracheophyta</taxon>
        <taxon>Spermatophyta</taxon>
        <taxon>Magnoliopsida</taxon>
        <taxon>eudicotyledons</taxon>
        <taxon>Gunneridae</taxon>
        <taxon>Pentapetalae</taxon>
        <taxon>asterids</taxon>
        <taxon>Ericales</taxon>
        <taxon>Ericaceae</taxon>
        <taxon>Ericoideae</taxon>
        <taxon>Rhodoreae</taxon>
        <taxon>Rhododendron</taxon>
    </lineage>
</organism>
<name>A0ACC0MC85_RHOML</name>
<dbReference type="EMBL" id="CM046396">
    <property type="protein sequence ID" value="KAI8538585.1"/>
    <property type="molecule type" value="Genomic_DNA"/>
</dbReference>